<dbReference type="GeneID" id="85393839"/>
<comment type="caution">
    <text evidence="1">The sequence shown here is derived from an EMBL/GenBank/DDBJ whole genome shotgun (WGS) entry which is preliminary data.</text>
</comment>
<dbReference type="EMBL" id="JAHMHS010000003">
    <property type="protein sequence ID" value="KAK1731273.1"/>
    <property type="molecule type" value="Genomic_DNA"/>
</dbReference>
<dbReference type="AlphaFoldDB" id="A0AAD9D2C5"/>
<name>A0AAD9D2C5_GLOAC</name>
<accession>A0AAD9D2C5</accession>
<dbReference type="Proteomes" id="UP001244207">
    <property type="component" value="Unassembled WGS sequence"/>
</dbReference>
<evidence type="ECO:0000313" key="1">
    <source>
        <dbReference type="EMBL" id="KAK1731273.1"/>
    </source>
</evidence>
<gene>
    <name evidence="1" type="ORF">BDZ83DRAFT_646240</name>
</gene>
<sequence length="279" mass="30673">MLRNGFACWDPRHTYTEYRGSIHNSGEAAGPSACCLDWNISQHHRNWTANVEAPSWAGPLSNLFANAKPKRFRNGHSLQASGCVLEQSIVGLGVEELHPTSSLAEVSGSSSCTMFSIRPSRPSGLCFKESFASRCFGYPYAARIQIQMLGPLTPQSPLECGISLLKFRGFLADMRCGGVVDVDLCRFLSVVKFSEQIFHLWLDGVLLVQELMDIGRNQRESEVALPASYSVVEMTRIWRQLPHGPLQQALRVITEYGVHLGVFASVGGVSSGHETTEGQ</sequence>
<evidence type="ECO:0000313" key="2">
    <source>
        <dbReference type="Proteomes" id="UP001244207"/>
    </source>
</evidence>
<reference evidence="1" key="1">
    <citation type="submission" date="2021-12" db="EMBL/GenBank/DDBJ databases">
        <title>Comparative genomics, transcriptomics and evolutionary studies reveal genomic signatures of adaptation to plant cell wall in hemibiotrophic fungi.</title>
        <authorList>
            <consortium name="DOE Joint Genome Institute"/>
            <person name="Baroncelli R."/>
            <person name="Diaz J.F."/>
            <person name="Benocci T."/>
            <person name="Peng M."/>
            <person name="Battaglia E."/>
            <person name="Haridas S."/>
            <person name="Andreopoulos W."/>
            <person name="Labutti K."/>
            <person name="Pangilinan J."/>
            <person name="Floch G.L."/>
            <person name="Makela M.R."/>
            <person name="Henrissat B."/>
            <person name="Grigoriev I.V."/>
            <person name="Crouch J.A."/>
            <person name="De Vries R.P."/>
            <person name="Sukno S.A."/>
            <person name="Thon M.R."/>
        </authorList>
    </citation>
    <scope>NUCLEOTIDE SEQUENCE</scope>
    <source>
        <strain evidence="1">CBS 112980</strain>
    </source>
</reference>
<dbReference type="RefSeq" id="XP_060371328.1">
    <property type="nucleotide sequence ID" value="XM_060509940.1"/>
</dbReference>
<proteinExistence type="predicted"/>
<protein>
    <submittedName>
        <fullName evidence="1">Uncharacterized protein</fullName>
    </submittedName>
</protein>
<organism evidence="1 2">
    <name type="scientific">Glomerella acutata</name>
    <name type="common">Colletotrichum acutatum</name>
    <dbReference type="NCBI Taxonomy" id="27357"/>
    <lineage>
        <taxon>Eukaryota</taxon>
        <taxon>Fungi</taxon>
        <taxon>Dikarya</taxon>
        <taxon>Ascomycota</taxon>
        <taxon>Pezizomycotina</taxon>
        <taxon>Sordariomycetes</taxon>
        <taxon>Hypocreomycetidae</taxon>
        <taxon>Glomerellales</taxon>
        <taxon>Glomerellaceae</taxon>
        <taxon>Colletotrichum</taxon>
        <taxon>Colletotrichum acutatum species complex</taxon>
    </lineage>
</organism>
<keyword evidence="2" id="KW-1185">Reference proteome</keyword>